<dbReference type="EMBL" id="JAXCGZ010004276">
    <property type="protein sequence ID" value="KAK7081995.1"/>
    <property type="molecule type" value="Genomic_DNA"/>
</dbReference>
<dbReference type="Gene3D" id="3.40.50.1820">
    <property type="entry name" value="alpha/beta hydrolase"/>
    <property type="match status" value="1"/>
</dbReference>
<dbReference type="PANTHER" id="PTHR20908:SF1">
    <property type="entry name" value="LD15586P"/>
    <property type="match status" value="1"/>
</dbReference>
<name>A0AAN8XPT0_HALRR</name>
<accession>A0AAN8XPT0</accession>
<dbReference type="Pfam" id="PF05705">
    <property type="entry name" value="DUF829"/>
    <property type="match status" value="1"/>
</dbReference>
<gene>
    <name evidence="1" type="ORF">SK128_014242</name>
</gene>
<dbReference type="SUPFAM" id="SSF53474">
    <property type="entry name" value="alpha/beta-Hydrolases"/>
    <property type="match status" value="1"/>
</dbReference>
<dbReference type="PANTHER" id="PTHR20908">
    <property type="entry name" value="LD15586P"/>
    <property type="match status" value="1"/>
</dbReference>
<comment type="caution">
    <text evidence="1">The sequence shown here is derived from an EMBL/GenBank/DDBJ whole genome shotgun (WGS) entry which is preliminary data.</text>
</comment>
<dbReference type="GO" id="GO:0017171">
    <property type="term" value="F:serine hydrolase activity"/>
    <property type="evidence" value="ECO:0007669"/>
    <property type="project" value="TreeGrafter"/>
</dbReference>
<reference evidence="1 2" key="1">
    <citation type="submission" date="2023-11" db="EMBL/GenBank/DDBJ databases">
        <title>Halocaridina rubra genome assembly.</title>
        <authorList>
            <person name="Smith C."/>
        </authorList>
    </citation>
    <scope>NUCLEOTIDE SEQUENCE [LARGE SCALE GENOMIC DNA]</scope>
    <source>
        <strain evidence="1">EP-1</strain>
        <tissue evidence="1">Whole</tissue>
    </source>
</reference>
<protein>
    <submittedName>
        <fullName evidence="1">Uncharacterized protein</fullName>
    </submittedName>
</protein>
<organism evidence="1 2">
    <name type="scientific">Halocaridina rubra</name>
    <name type="common">Hawaiian red shrimp</name>
    <dbReference type="NCBI Taxonomy" id="373956"/>
    <lineage>
        <taxon>Eukaryota</taxon>
        <taxon>Metazoa</taxon>
        <taxon>Ecdysozoa</taxon>
        <taxon>Arthropoda</taxon>
        <taxon>Crustacea</taxon>
        <taxon>Multicrustacea</taxon>
        <taxon>Malacostraca</taxon>
        <taxon>Eumalacostraca</taxon>
        <taxon>Eucarida</taxon>
        <taxon>Decapoda</taxon>
        <taxon>Pleocyemata</taxon>
        <taxon>Caridea</taxon>
        <taxon>Atyoidea</taxon>
        <taxon>Atyidae</taxon>
        <taxon>Halocaridina</taxon>
    </lineage>
</organism>
<evidence type="ECO:0000313" key="1">
    <source>
        <dbReference type="EMBL" id="KAK7081995.1"/>
    </source>
</evidence>
<evidence type="ECO:0000313" key="2">
    <source>
        <dbReference type="Proteomes" id="UP001381693"/>
    </source>
</evidence>
<dbReference type="Proteomes" id="UP001381693">
    <property type="component" value="Unassembled WGS sequence"/>
</dbReference>
<dbReference type="InterPro" id="IPR008547">
    <property type="entry name" value="DUF829_TMEM53"/>
</dbReference>
<dbReference type="AlphaFoldDB" id="A0AAN8XPT0"/>
<keyword evidence="2" id="KW-1185">Reference proteome</keyword>
<sequence length="331" mass="37895">MLLHSRSLVSAVVGNTCRLTTLSAKNAAETRSLIFRSSRACVPAISSMIQMRYLHSVKLSRNLEFFSSTNEALPKDTMELGPALGNRKRPMTLLFAWLMSREKHIHKYCQFYNNLGIDVLKVRISPYDLLRPTKGAQCVADQVLQFLHSNPSHNPLMIHGFSVGAYVFTEAMVKVEKEYEKHSPLLNRFVGQIWDSAVDIDGIPYGTSRAITNNVTLQKSMQKYLEWYLKVRYHSATIHYERASAKMHQNYVGVPALFFISNSDPVATPEMVAKVYKKWEAKGYPVYTKCWEHSRHVSHYRMHPKEYEELVLVFLEKIGMIEPARQAASSC</sequence>
<dbReference type="InterPro" id="IPR029058">
    <property type="entry name" value="AB_hydrolase_fold"/>
</dbReference>
<proteinExistence type="predicted"/>